<reference evidence="1 2" key="1">
    <citation type="journal article" date="2019" name="Int. J. Syst. Evol. Microbiol.">
        <title>The Global Catalogue of Microorganisms (GCM) 10K type strain sequencing project: providing services to taxonomists for standard genome sequencing and annotation.</title>
        <authorList>
            <consortium name="The Broad Institute Genomics Platform"/>
            <consortium name="The Broad Institute Genome Sequencing Center for Infectious Disease"/>
            <person name="Wu L."/>
            <person name="Ma J."/>
        </authorList>
    </citation>
    <scope>NUCLEOTIDE SEQUENCE [LARGE SCALE GENOMIC DNA]</scope>
    <source>
        <strain evidence="1 2">JCM 15933</strain>
    </source>
</reference>
<name>A0ABN2DEJ4_9ACTN</name>
<dbReference type="SUPFAM" id="SSF110849">
    <property type="entry name" value="ParB/Sulfiredoxin"/>
    <property type="match status" value="1"/>
</dbReference>
<protein>
    <recommendedName>
        <fullName evidence="3">ParB/Sulfiredoxin domain-containing protein</fullName>
    </recommendedName>
</protein>
<evidence type="ECO:0008006" key="3">
    <source>
        <dbReference type="Google" id="ProtNLM"/>
    </source>
</evidence>
<gene>
    <name evidence="1" type="ORF">GCM10009827_116860</name>
</gene>
<dbReference type="InterPro" id="IPR036086">
    <property type="entry name" value="ParB/Sulfiredoxin_sf"/>
</dbReference>
<dbReference type="Proteomes" id="UP001501470">
    <property type="component" value="Unassembled WGS sequence"/>
</dbReference>
<keyword evidence="2" id="KW-1185">Reference proteome</keyword>
<dbReference type="RefSeq" id="WP_344515391.1">
    <property type="nucleotide sequence ID" value="NZ_BAAAQD010000055.1"/>
</dbReference>
<proteinExistence type="predicted"/>
<evidence type="ECO:0000313" key="1">
    <source>
        <dbReference type="EMBL" id="GAA1575649.1"/>
    </source>
</evidence>
<comment type="caution">
    <text evidence="1">The sequence shown here is derived from an EMBL/GenBank/DDBJ whole genome shotgun (WGS) entry which is preliminary data.</text>
</comment>
<dbReference type="EMBL" id="BAAAQD010000055">
    <property type="protein sequence ID" value="GAA1575649.1"/>
    <property type="molecule type" value="Genomic_DNA"/>
</dbReference>
<accession>A0ABN2DEJ4</accession>
<evidence type="ECO:0000313" key="2">
    <source>
        <dbReference type="Proteomes" id="UP001501470"/>
    </source>
</evidence>
<sequence>MSMWSLAELNALEPCKDYGDVLSNLESIFSSSAFLQCWRLETVPVNEITQSQLIDDPDDHDGHAKVKMLRLAVRRNALLSPLVLIHAPAAKDGTYFLLDGRHRFNAAYLERVEGMRAWVGHIECCGGPSPDLDSDG</sequence>
<organism evidence="1 2">
    <name type="scientific">Dactylosporangium maewongense</name>
    <dbReference type="NCBI Taxonomy" id="634393"/>
    <lineage>
        <taxon>Bacteria</taxon>
        <taxon>Bacillati</taxon>
        <taxon>Actinomycetota</taxon>
        <taxon>Actinomycetes</taxon>
        <taxon>Micromonosporales</taxon>
        <taxon>Micromonosporaceae</taxon>
        <taxon>Dactylosporangium</taxon>
    </lineage>
</organism>